<protein>
    <submittedName>
        <fullName evidence="1">Uncharacterized protein</fullName>
    </submittedName>
</protein>
<dbReference type="EMBL" id="BPLR01019508">
    <property type="protein sequence ID" value="GIX68635.1"/>
    <property type="molecule type" value="Genomic_DNA"/>
</dbReference>
<dbReference type="Proteomes" id="UP001054945">
    <property type="component" value="Unassembled WGS sequence"/>
</dbReference>
<comment type="caution">
    <text evidence="1">The sequence shown here is derived from an EMBL/GenBank/DDBJ whole genome shotgun (WGS) entry which is preliminary data.</text>
</comment>
<reference evidence="1 2" key="1">
    <citation type="submission" date="2021-06" db="EMBL/GenBank/DDBJ databases">
        <title>Caerostris extrusa draft genome.</title>
        <authorList>
            <person name="Kono N."/>
            <person name="Arakawa K."/>
        </authorList>
    </citation>
    <scope>NUCLEOTIDE SEQUENCE [LARGE SCALE GENOMIC DNA]</scope>
</reference>
<evidence type="ECO:0000313" key="2">
    <source>
        <dbReference type="Proteomes" id="UP001054945"/>
    </source>
</evidence>
<name>A0AAV4M8S8_CAEEX</name>
<gene>
    <name evidence="1" type="ORF">CEXT_648781</name>
</gene>
<organism evidence="1 2">
    <name type="scientific">Caerostris extrusa</name>
    <name type="common">Bark spider</name>
    <name type="synonym">Caerostris bankana</name>
    <dbReference type="NCBI Taxonomy" id="172846"/>
    <lineage>
        <taxon>Eukaryota</taxon>
        <taxon>Metazoa</taxon>
        <taxon>Ecdysozoa</taxon>
        <taxon>Arthropoda</taxon>
        <taxon>Chelicerata</taxon>
        <taxon>Arachnida</taxon>
        <taxon>Araneae</taxon>
        <taxon>Araneomorphae</taxon>
        <taxon>Entelegynae</taxon>
        <taxon>Araneoidea</taxon>
        <taxon>Araneidae</taxon>
        <taxon>Caerostris</taxon>
    </lineage>
</organism>
<evidence type="ECO:0000313" key="1">
    <source>
        <dbReference type="EMBL" id="GIX68635.1"/>
    </source>
</evidence>
<accession>A0AAV4M8S8</accession>
<keyword evidence="2" id="KW-1185">Reference proteome</keyword>
<dbReference type="AlphaFoldDB" id="A0AAV4M8S8"/>
<sequence>MSVGHHPLLFQRSPRFYIQSTFPDLLLNMTVHQIRHESLVLCQVISIFCLQVLDLIIDDGAILLFSGWGFPGDLRERELTALPRTLGRGTRHCREGRERREECDVCSGRTIF</sequence>
<proteinExistence type="predicted"/>